<accession>A0A3B9IEP2</accession>
<dbReference type="AlphaFoldDB" id="A0A3B9IEP2"/>
<dbReference type="InterPro" id="IPR021874">
    <property type="entry name" value="Phage_Mu_Gp27"/>
</dbReference>
<evidence type="ECO:0000313" key="1">
    <source>
        <dbReference type="EMBL" id="HAE45843.1"/>
    </source>
</evidence>
<dbReference type="EMBL" id="DMAI01000003">
    <property type="protein sequence ID" value="HAE45843.1"/>
    <property type="molecule type" value="Genomic_DNA"/>
</dbReference>
<feature type="non-terminal residue" evidence="1">
    <location>
        <position position="144"/>
    </location>
</feature>
<gene>
    <name evidence="1" type="ORF">DCK97_00325</name>
</gene>
<name>A0A3B9IEP2_9PROT</name>
<proteinExistence type="predicted"/>
<dbReference type="Proteomes" id="UP000257706">
    <property type="component" value="Unassembled WGS sequence"/>
</dbReference>
<reference evidence="1 2" key="1">
    <citation type="journal article" date="2018" name="Nat. Biotechnol.">
        <title>A standardized bacterial taxonomy based on genome phylogeny substantially revises the tree of life.</title>
        <authorList>
            <person name="Parks D.H."/>
            <person name="Chuvochina M."/>
            <person name="Waite D.W."/>
            <person name="Rinke C."/>
            <person name="Skarshewski A."/>
            <person name="Chaumeil P.A."/>
            <person name="Hugenholtz P."/>
        </authorList>
    </citation>
    <scope>NUCLEOTIDE SEQUENCE [LARGE SCALE GENOMIC DNA]</scope>
    <source>
        <strain evidence="1">UBA8739</strain>
    </source>
</reference>
<dbReference type="Pfam" id="PF11985">
    <property type="entry name" value="Phage_Mu_Gp27"/>
    <property type="match status" value="1"/>
</dbReference>
<organism evidence="1 2">
    <name type="scientific">Tistrella mobilis</name>
    <dbReference type="NCBI Taxonomy" id="171437"/>
    <lineage>
        <taxon>Bacteria</taxon>
        <taxon>Pseudomonadati</taxon>
        <taxon>Pseudomonadota</taxon>
        <taxon>Alphaproteobacteria</taxon>
        <taxon>Geminicoccales</taxon>
        <taxon>Geminicoccaceae</taxon>
        <taxon>Tistrella</taxon>
    </lineage>
</organism>
<sequence>MARPSKVDRLPPEILDAIRGLRQRGHTIDEIRSHLDGLGVTDVSRSGLGVYIKRLDELRARTMQARSVAEAVVDRLGDDADDDVMNRASIELLQGLILKVSLAGAGDGATLDPKELMMLSSAIKNAASARKVDADRVLQAEKRV</sequence>
<protein>
    <submittedName>
        <fullName evidence="1">Uncharacterized protein</fullName>
    </submittedName>
</protein>
<comment type="caution">
    <text evidence="1">The sequence shown here is derived from an EMBL/GenBank/DDBJ whole genome shotgun (WGS) entry which is preliminary data.</text>
</comment>
<evidence type="ECO:0000313" key="2">
    <source>
        <dbReference type="Proteomes" id="UP000257706"/>
    </source>
</evidence>